<accession>A0A5P8M4S3</accession>
<proteinExistence type="predicted"/>
<organism evidence="1 2">
    <name type="scientific">Schleiferilactobacillus harbinensis</name>
    <dbReference type="NCBI Taxonomy" id="304207"/>
    <lineage>
        <taxon>Bacteria</taxon>
        <taxon>Bacillati</taxon>
        <taxon>Bacillota</taxon>
        <taxon>Bacilli</taxon>
        <taxon>Lactobacillales</taxon>
        <taxon>Lactobacillaceae</taxon>
        <taxon>Schleiferilactobacillus</taxon>
    </lineage>
</organism>
<dbReference type="Proteomes" id="UP000326779">
    <property type="component" value="Chromosome"/>
</dbReference>
<reference evidence="1 2" key="1">
    <citation type="submission" date="2019-10" db="EMBL/GenBank/DDBJ databases">
        <title>The completed genome of Lactobacillus harbinensis M1.</title>
        <authorList>
            <person name="Zheng Y."/>
        </authorList>
    </citation>
    <scope>NUCLEOTIDE SEQUENCE [LARGE SCALE GENOMIC DNA]</scope>
    <source>
        <strain evidence="1 2">M1</strain>
    </source>
</reference>
<protein>
    <submittedName>
        <fullName evidence="1">Transcriptional regulator</fullName>
    </submittedName>
</protein>
<evidence type="ECO:0000313" key="1">
    <source>
        <dbReference type="EMBL" id="QFR23101.1"/>
    </source>
</evidence>
<sequence>MEKEVFNHIVRVLRDYPNIDKYVREREEELMHPWQEPDNNIGGGRSNVPTNLPEVMAITISDDRRLSNLERNKKIVTRCLENSDSQTVTIIHELYIKQHPTLTLQGVADKVHLSVSAVKQRRTRFFEDMRLLLGW</sequence>
<gene>
    <name evidence="1" type="ORF">D1010_06605</name>
</gene>
<evidence type="ECO:0000313" key="2">
    <source>
        <dbReference type="Proteomes" id="UP000326779"/>
    </source>
</evidence>
<dbReference type="NCBIfam" id="TIGR01636">
    <property type="entry name" value="phage_rinA"/>
    <property type="match status" value="1"/>
</dbReference>
<dbReference type="EMBL" id="CP045143">
    <property type="protein sequence ID" value="QFR23101.1"/>
    <property type="molecule type" value="Genomic_DNA"/>
</dbReference>
<dbReference type="RefSeq" id="WP_152260527.1">
    <property type="nucleotide sequence ID" value="NZ_CP045143.1"/>
</dbReference>
<name>A0A5P8M4S3_9LACO</name>
<dbReference type="InterPro" id="IPR006523">
    <property type="entry name" value="RinA"/>
</dbReference>
<dbReference type="AlphaFoldDB" id="A0A5P8M4S3"/>
<dbReference type="KEGG" id="lhb:D1010_06605"/>